<protein>
    <submittedName>
        <fullName evidence="5">Kinesin-like protein KIF2A</fullName>
    </submittedName>
</protein>
<evidence type="ECO:0000313" key="5">
    <source>
        <dbReference type="EMBL" id="ODN01406.1"/>
    </source>
</evidence>
<reference evidence="5 6" key="1">
    <citation type="journal article" date="2016" name="Genome Biol. Evol.">
        <title>Gene Family Evolution Reflects Adaptation to Soil Environmental Stressors in the Genome of the Collembolan Orchesella cincta.</title>
        <authorList>
            <person name="Faddeeva-Vakhrusheva A."/>
            <person name="Derks M.F."/>
            <person name="Anvar S.Y."/>
            <person name="Agamennone V."/>
            <person name="Suring W."/>
            <person name="Smit S."/>
            <person name="van Straalen N.M."/>
            <person name="Roelofs D."/>
        </authorList>
    </citation>
    <scope>NUCLEOTIDE SEQUENCE [LARGE SCALE GENOMIC DNA]</scope>
    <source>
        <tissue evidence="5">Mixed pool</tissue>
    </source>
</reference>
<evidence type="ECO:0000313" key="6">
    <source>
        <dbReference type="Proteomes" id="UP000094527"/>
    </source>
</evidence>
<feature type="domain" description="Kinesin-like protein KIF2A-like N-terminal" evidence="4">
    <location>
        <begin position="18"/>
        <end position="69"/>
    </location>
</feature>
<gene>
    <name evidence="5" type="ORF">Ocin01_05274</name>
</gene>
<dbReference type="Pfam" id="PF22923">
    <property type="entry name" value="KIF2A-like_1st"/>
    <property type="match status" value="1"/>
</dbReference>
<keyword evidence="3" id="KW-0175">Coiled coil</keyword>
<keyword evidence="2" id="KW-0493">Microtubule</keyword>
<keyword evidence="1" id="KW-0963">Cytoplasm</keyword>
<sequence>SLFNSMDFGILGYGLYLFGIGSKVKILRSDGSTQKAEVCGIDWQEGMIDVRWIVNNSKTYGKKLTLEHLLLLNPHFISRNRHLVS</sequence>
<dbReference type="EMBL" id="LJIJ01000153">
    <property type="protein sequence ID" value="ODN01406.1"/>
    <property type="molecule type" value="Genomic_DNA"/>
</dbReference>
<dbReference type="GO" id="GO:0005874">
    <property type="term" value="C:microtubule"/>
    <property type="evidence" value="ECO:0007669"/>
    <property type="project" value="UniProtKB-KW"/>
</dbReference>
<evidence type="ECO:0000256" key="3">
    <source>
        <dbReference type="ARBA" id="ARBA00023054"/>
    </source>
</evidence>
<accession>A0A1D2N8V4</accession>
<dbReference type="Proteomes" id="UP000094527">
    <property type="component" value="Unassembled WGS sequence"/>
</dbReference>
<name>A0A1D2N8V4_ORCCI</name>
<comment type="caution">
    <text evidence="5">The sequence shown here is derived from an EMBL/GenBank/DDBJ whole genome shotgun (WGS) entry which is preliminary data.</text>
</comment>
<evidence type="ECO:0000256" key="2">
    <source>
        <dbReference type="ARBA" id="ARBA00022701"/>
    </source>
</evidence>
<evidence type="ECO:0000256" key="1">
    <source>
        <dbReference type="ARBA" id="ARBA00022490"/>
    </source>
</evidence>
<dbReference type="AlphaFoldDB" id="A0A1D2N8V4"/>
<proteinExistence type="predicted"/>
<feature type="non-terminal residue" evidence="5">
    <location>
        <position position="1"/>
    </location>
</feature>
<dbReference type="InterPro" id="IPR054473">
    <property type="entry name" value="KIF2A-like_N"/>
</dbReference>
<organism evidence="5 6">
    <name type="scientific">Orchesella cincta</name>
    <name type="common">Springtail</name>
    <name type="synonym">Podura cincta</name>
    <dbReference type="NCBI Taxonomy" id="48709"/>
    <lineage>
        <taxon>Eukaryota</taxon>
        <taxon>Metazoa</taxon>
        <taxon>Ecdysozoa</taxon>
        <taxon>Arthropoda</taxon>
        <taxon>Hexapoda</taxon>
        <taxon>Collembola</taxon>
        <taxon>Entomobryomorpha</taxon>
        <taxon>Entomobryoidea</taxon>
        <taxon>Orchesellidae</taxon>
        <taxon>Orchesellinae</taxon>
        <taxon>Orchesella</taxon>
    </lineage>
</organism>
<keyword evidence="6" id="KW-1185">Reference proteome</keyword>
<evidence type="ECO:0000259" key="4">
    <source>
        <dbReference type="Pfam" id="PF22923"/>
    </source>
</evidence>